<gene>
    <name evidence="1" type="ORF">AVEN_114791_1</name>
</gene>
<protein>
    <submittedName>
        <fullName evidence="1">Uncharacterized protein</fullName>
    </submittedName>
</protein>
<dbReference type="AlphaFoldDB" id="A0A4Y2KEF8"/>
<proteinExistence type="predicted"/>
<keyword evidence="2" id="KW-1185">Reference proteome</keyword>
<dbReference type="OrthoDB" id="6473127at2759"/>
<comment type="caution">
    <text evidence="1">The sequence shown here is derived from an EMBL/GenBank/DDBJ whole genome shotgun (WGS) entry which is preliminary data.</text>
</comment>
<name>A0A4Y2KEF8_ARAVE</name>
<organism evidence="1 2">
    <name type="scientific">Araneus ventricosus</name>
    <name type="common">Orbweaver spider</name>
    <name type="synonym">Epeira ventricosa</name>
    <dbReference type="NCBI Taxonomy" id="182803"/>
    <lineage>
        <taxon>Eukaryota</taxon>
        <taxon>Metazoa</taxon>
        <taxon>Ecdysozoa</taxon>
        <taxon>Arthropoda</taxon>
        <taxon>Chelicerata</taxon>
        <taxon>Arachnida</taxon>
        <taxon>Araneae</taxon>
        <taxon>Araneomorphae</taxon>
        <taxon>Entelegynae</taxon>
        <taxon>Araneoidea</taxon>
        <taxon>Araneidae</taxon>
        <taxon>Araneus</taxon>
    </lineage>
</organism>
<evidence type="ECO:0000313" key="2">
    <source>
        <dbReference type="Proteomes" id="UP000499080"/>
    </source>
</evidence>
<dbReference type="EMBL" id="BGPR01004506">
    <property type="protein sequence ID" value="GBN00300.1"/>
    <property type="molecule type" value="Genomic_DNA"/>
</dbReference>
<evidence type="ECO:0000313" key="1">
    <source>
        <dbReference type="EMBL" id="GBN00300.1"/>
    </source>
</evidence>
<reference evidence="1 2" key="1">
    <citation type="journal article" date="2019" name="Sci. Rep.">
        <title>Orb-weaving spider Araneus ventricosus genome elucidates the spidroin gene catalogue.</title>
        <authorList>
            <person name="Kono N."/>
            <person name="Nakamura H."/>
            <person name="Ohtoshi R."/>
            <person name="Moran D.A.P."/>
            <person name="Shinohara A."/>
            <person name="Yoshida Y."/>
            <person name="Fujiwara M."/>
            <person name="Mori M."/>
            <person name="Tomita M."/>
            <person name="Arakawa K."/>
        </authorList>
    </citation>
    <scope>NUCLEOTIDE SEQUENCE [LARGE SCALE GENOMIC DNA]</scope>
</reference>
<sequence length="139" mass="15546">METACTQCSNGNPFFTINDAAAVLTTGKGSLPLLPTNPFLQDCINNSIILTAGNGNSPLLVTNPFLQDCINNPFIDISICFPNNFNDSVTDIPFAPTESDVYCKEWIEQYRKYFTETAQSFSIHYFFCYQCGLDKIRLT</sequence>
<accession>A0A4Y2KEF8</accession>
<dbReference type="Proteomes" id="UP000499080">
    <property type="component" value="Unassembled WGS sequence"/>
</dbReference>